<evidence type="ECO:0000313" key="2">
    <source>
        <dbReference type="EMBL" id="SDI29877.1"/>
    </source>
</evidence>
<dbReference type="EMBL" id="FNCY01000016">
    <property type="protein sequence ID" value="SDI29877.1"/>
    <property type="molecule type" value="Genomic_DNA"/>
</dbReference>
<accession>A0A1G8JFV9</accession>
<name>A0A1G8JFV9_9RHOO</name>
<dbReference type="Proteomes" id="UP000198607">
    <property type="component" value="Unassembled WGS sequence"/>
</dbReference>
<feature type="domain" description="DUF1854" evidence="1">
    <location>
        <begin position="28"/>
        <end position="156"/>
    </location>
</feature>
<sequence length="157" mass="17413">MSAAPDYRLHRNAFGRLVFTAADGAVCEGVALVRAFPISAADAGFALVDPYGHELAWIDRLDDVPEAWRTLLAEELASREFMPVIAQIVAVSGYATPCVWTVETDHGRTDFILKGEEDIRRLAPPALMIADSHGIHYLIRDRNALDAHSRKILDRFL</sequence>
<organism evidence="2 3">
    <name type="scientific">Propionivibrio dicarboxylicus</name>
    <dbReference type="NCBI Taxonomy" id="83767"/>
    <lineage>
        <taxon>Bacteria</taxon>
        <taxon>Pseudomonadati</taxon>
        <taxon>Pseudomonadota</taxon>
        <taxon>Betaproteobacteria</taxon>
        <taxon>Rhodocyclales</taxon>
        <taxon>Rhodocyclaceae</taxon>
        <taxon>Propionivibrio</taxon>
    </lineage>
</organism>
<reference evidence="2 3" key="1">
    <citation type="submission" date="2016-10" db="EMBL/GenBank/DDBJ databases">
        <authorList>
            <person name="de Groot N.N."/>
        </authorList>
    </citation>
    <scope>NUCLEOTIDE SEQUENCE [LARGE SCALE GENOMIC DNA]</scope>
    <source>
        <strain evidence="2 3">DSM 5885</strain>
    </source>
</reference>
<dbReference type="OrthoDB" id="212426at2"/>
<evidence type="ECO:0000259" key="1">
    <source>
        <dbReference type="Pfam" id="PF08909"/>
    </source>
</evidence>
<dbReference type="STRING" id="83767.SAMN05660652_03194"/>
<gene>
    <name evidence="2" type="ORF">SAMN05660652_03194</name>
</gene>
<protein>
    <recommendedName>
        <fullName evidence="1">DUF1854 domain-containing protein</fullName>
    </recommendedName>
</protein>
<dbReference type="Pfam" id="PF08909">
    <property type="entry name" value="DUF1854"/>
    <property type="match status" value="1"/>
</dbReference>
<dbReference type="InterPro" id="IPR015005">
    <property type="entry name" value="DUF1854"/>
</dbReference>
<proteinExistence type="predicted"/>
<keyword evidence="3" id="KW-1185">Reference proteome</keyword>
<dbReference type="RefSeq" id="WP_091938952.1">
    <property type="nucleotide sequence ID" value="NZ_FNCY01000016.1"/>
</dbReference>
<evidence type="ECO:0000313" key="3">
    <source>
        <dbReference type="Proteomes" id="UP000198607"/>
    </source>
</evidence>
<dbReference type="AlphaFoldDB" id="A0A1G8JFV9"/>